<proteinExistence type="predicted"/>
<keyword evidence="1" id="KW-0732">Signal</keyword>
<reference evidence="2 3" key="1">
    <citation type="submission" date="2017-02" db="EMBL/GenBank/DDBJ databases">
        <title>Whole genome sequencing of Helicobacter bilis strain AAQJH.</title>
        <authorList>
            <person name="Conlan S."/>
            <person name="Thomas P.J."/>
            <person name="Mullikin J."/>
            <person name="Palmore T.N."/>
            <person name="Frank K.M."/>
            <person name="Segre J.A."/>
        </authorList>
    </citation>
    <scope>NUCLEOTIDE SEQUENCE [LARGE SCALE GENOMIC DNA]</scope>
    <source>
        <strain evidence="2 3">AAQJH</strain>
    </source>
</reference>
<accession>A0A1Q2LFS3</accession>
<dbReference type="Proteomes" id="UP000188298">
    <property type="component" value="Chromosome"/>
</dbReference>
<dbReference type="Pfam" id="PF01856">
    <property type="entry name" value="HP_OMP"/>
    <property type="match status" value="1"/>
</dbReference>
<dbReference type="PRINTS" id="PR01776">
    <property type="entry name" value="HPOMPFAMILY"/>
</dbReference>
<dbReference type="Gene3D" id="2.40.160.20">
    <property type="match status" value="1"/>
</dbReference>
<dbReference type="AlphaFoldDB" id="A0A1Q2LFS3"/>
<sequence>MRYVSAILCSITLSSVAYAQVYKRTQPRLPEPTKEITKDTKTGAMLGVDSGFNLVMGHDSDRFVVDAGLRLGYNLFFTKTWGMRLYGSYSYSFSDFVTAYRVVAVINDLYANTHTFLFNADVLYDFYNNNDLKLSLGIIFGLGAGYELGAQKTYRDNGNLQHTQNYTKSGFKAVANAGFSLTFESRHRLEILYRYAILQPDLRNIVRDTNNPPNVIREEIYKPQSPFSFHLGYSYTF</sequence>
<gene>
    <name evidence="2" type="ORF">XJ32_03190</name>
</gene>
<dbReference type="EMBL" id="CP019645">
    <property type="protein sequence ID" value="AQQ59269.1"/>
    <property type="molecule type" value="Genomic_DNA"/>
</dbReference>
<dbReference type="KEGG" id="hbl:XJ32_03190"/>
<evidence type="ECO:0000313" key="2">
    <source>
        <dbReference type="EMBL" id="AQQ59269.1"/>
    </source>
</evidence>
<organism evidence="2 3">
    <name type="scientific">Helicobacter bilis</name>
    <dbReference type="NCBI Taxonomy" id="37372"/>
    <lineage>
        <taxon>Bacteria</taxon>
        <taxon>Pseudomonadati</taxon>
        <taxon>Campylobacterota</taxon>
        <taxon>Epsilonproteobacteria</taxon>
        <taxon>Campylobacterales</taxon>
        <taxon>Helicobacteraceae</taxon>
        <taxon>Helicobacter</taxon>
    </lineage>
</organism>
<dbReference type="InterPro" id="IPR011250">
    <property type="entry name" value="OMP/PagP_B-barrel"/>
</dbReference>
<name>A0A1Q2LFS3_9HELI</name>
<dbReference type="SUPFAM" id="SSF56925">
    <property type="entry name" value="OMPA-like"/>
    <property type="match status" value="1"/>
</dbReference>
<feature type="chain" id="PRO_5013134567" description="Outer membrane beta-barrel protein" evidence="1">
    <location>
        <begin position="20"/>
        <end position="237"/>
    </location>
</feature>
<dbReference type="RefSeq" id="WP_077388336.1">
    <property type="nucleotide sequence ID" value="NZ_CP019645.1"/>
</dbReference>
<evidence type="ECO:0000256" key="1">
    <source>
        <dbReference type="SAM" id="SignalP"/>
    </source>
</evidence>
<dbReference type="InterPro" id="IPR002718">
    <property type="entry name" value="OMP_Helicobacter"/>
</dbReference>
<evidence type="ECO:0008006" key="4">
    <source>
        <dbReference type="Google" id="ProtNLM"/>
    </source>
</evidence>
<evidence type="ECO:0000313" key="3">
    <source>
        <dbReference type="Proteomes" id="UP000188298"/>
    </source>
</evidence>
<feature type="signal peptide" evidence="1">
    <location>
        <begin position="1"/>
        <end position="19"/>
    </location>
</feature>
<protein>
    <recommendedName>
        <fullName evidence="4">Outer membrane beta-barrel protein</fullName>
    </recommendedName>
</protein>